<feature type="compositionally biased region" description="Low complexity" evidence="1">
    <location>
        <begin position="45"/>
        <end position="60"/>
    </location>
</feature>
<organism evidence="2 3">
    <name type="scientific">Puccinia triticina</name>
    <dbReference type="NCBI Taxonomy" id="208348"/>
    <lineage>
        <taxon>Eukaryota</taxon>
        <taxon>Fungi</taxon>
        <taxon>Dikarya</taxon>
        <taxon>Basidiomycota</taxon>
        <taxon>Pucciniomycotina</taxon>
        <taxon>Pucciniomycetes</taxon>
        <taxon>Pucciniales</taxon>
        <taxon>Pucciniaceae</taxon>
        <taxon>Puccinia</taxon>
    </lineage>
</organism>
<reference evidence="2" key="1">
    <citation type="submission" date="2022-10" db="EMBL/GenBank/DDBJ databases">
        <title>Puccinia triticina Genome sequencing and assembly.</title>
        <authorList>
            <person name="Li C."/>
        </authorList>
    </citation>
    <scope>NUCLEOTIDE SEQUENCE</scope>
    <source>
        <strain evidence="2">Pt15</strain>
    </source>
</reference>
<keyword evidence="3" id="KW-1185">Reference proteome</keyword>
<evidence type="ECO:0000313" key="3">
    <source>
        <dbReference type="Proteomes" id="UP001164743"/>
    </source>
</evidence>
<name>A0ABY7D9A1_9BASI</name>
<feature type="region of interest" description="Disordered" evidence="1">
    <location>
        <begin position="1"/>
        <end position="239"/>
    </location>
</feature>
<feature type="compositionally biased region" description="Basic and acidic residues" evidence="1">
    <location>
        <begin position="168"/>
        <end position="179"/>
    </location>
</feature>
<gene>
    <name evidence="2" type="ORF">PtA15_18A236</name>
</gene>
<proteinExistence type="predicted"/>
<feature type="compositionally biased region" description="Low complexity" evidence="1">
    <location>
        <begin position="82"/>
        <end position="94"/>
    </location>
</feature>
<evidence type="ECO:0000256" key="1">
    <source>
        <dbReference type="SAM" id="MobiDB-lite"/>
    </source>
</evidence>
<evidence type="ECO:0008006" key="4">
    <source>
        <dbReference type="Google" id="ProtNLM"/>
    </source>
</evidence>
<sequence length="359" mass="37953">MSSANQPAKDCPPPASPAVSTNERRASFLSSLFSIPSTAAPPSPSTSTLSGSPASSIASPVDPKFSPIDWNHPAGSPHSRQTSLSDSLSGLTSSFRWPGSATATAVQPIQIPNSSPSLTHTPAGPGPTSMSGASAPTRRTSVGGPAFRRAFELPTYTNTYSPIDPSPADDKPAQSEANRRGRSGSLFSSFGGGDASKRAAGPPRRKLSPMGERVHDPRPSFLSASSPTPVLPHKKQTTESATKYIHFPSPPLSPENPPPSPDPTHTYISALQNYLAPSLPSFACPENKTAPKIKRRHPADCVQVLRKYPLTVLLLGSSSLSTNPARPGNLLPLLPNLALRAPFFVLPSFYWRLLPPFHP</sequence>
<dbReference type="Proteomes" id="UP001164743">
    <property type="component" value="Chromosome 18A"/>
</dbReference>
<dbReference type="EMBL" id="CP110438">
    <property type="protein sequence ID" value="WAQ93178.1"/>
    <property type="molecule type" value="Genomic_DNA"/>
</dbReference>
<feature type="compositionally biased region" description="Polar residues" evidence="1">
    <location>
        <begin position="128"/>
        <end position="140"/>
    </location>
</feature>
<dbReference type="GeneID" id="77805650"/>
<accession>A0ABY7D9A1</accession>
<protein>
    <recommendedName>
        <fullName evidence="4">Proteophosphoglycan ppg4</fullName>
    </recommendedName>
</protein>
<dbReference type="RefSeq" id="XP_053028733.1">
    <property type="nucleotide sequence ID" value="XM_053164755.1"/>
</dbReference>
<feature type="compositionally biased region" description="Polar residues" evidence="1">
    <location>
        <begin position="101"/>
        <end position="120"/>
    </location>
</feature>
<evidence type="ECO:0000313" key="2">
    <source>
        <dbReference type="EMBL" id="WAQ93178.1"/>
    </source>
</evidence>